<protein>
    <submittedName>
        <fullName evidence="2">Uncharacterized protein</fullName>
    </submittedName>
</protein>
<proteinExistence type="predicted"/>
<reference evidence="2 3" key="1">
    <citation type="submission" date="2019-05" db="EMBL/GenBank/DDBJ databases">
        <title>Another draft genome of Portunus trituberculatus and its Hox gene families provides insights of decapod evolution.</title>
        <authorList>
            <person name="Jeong J.-H."/>
            <person name="Song I."/>
            <person name="Kim S."/>
            <person name="Choi T."/>
            <person name="Kim D."/>
            <person name="Ryu S."/>
            <person name="Kim W."/>
        </authorList>
    </citation>
    <scope>NUCLEOTIDE SEQUENCE [LARGE SCALE GENOMIC DNA]</scope>
    <source>
        <tissue evidence="2">Muscle</tissue>
    </source>
</reference>
<evidence type="ECO:0000313" key="2">
    <source>
        <dbReference type="EMBL" id="MPC09963.1"/>
    </source>
</evidence>
<name>A0A5B7CR54_PORTR</name>
<gene>
    <name evidence="2" type="ORF">E2C01_002584</name>
</gene>
<dbReference type="Proteomes" id="UP000324222">
    <property type="component" value="Unassembled WGS sequence"/>
</dbReference>
<evidence type="ECO:0000313" key="3">
    <source>
        <dbReference type="Proteomes" id="UP000324222"/>
    </source>
</evidence>
<dbReference type="EMBL" id="VSRR010000095">
    <property type="protein sequence ID" value="MPC09963.1"/>
    <property type="molecule type" value="Genomic_DNA"/>
</dbReference>
<dbReference type="AlphaFoldDB" id="A0A5B7CR54"/>
<comment type="caution">
    <text evidence="2">The sequence shown here is derived from an EMBL/GenBank/DDBJ whole genome shotgun (WGS) entry which is preliminary data.</text>
</comment>
<feature type="compositionally biased region" description="Basic and acidic residues" evidence="1">
    <location>
        <begin position="29"/>
        <end position="50"/>
    </location>
</feature>
<feature type="region of interest" description="Disordered" evidence="1">
    <location>
        <begin position="27"/>
        <end position="74"/>
    </location>
</feature>
<accession>A0A5B7CR54</accession>
<organism evidence="2 3">
    <name type="scientific">Portunus trituberculatus</name>
    <name type="common">Swimming crab</name>
    <name type="synonym">Neptunus trituberculatus</name>
    <dbReference type="NCBI Taxonomy" id="210409"/>
    <lineage>
        <taxon>Eukaryota</taxon>
        <taxon>Metazoa</taxon>
        <taxon>Ecdysozoa</taxon>
        <taxon>Arthropoda</taxon>
        <taxon>Crustacea</taxon>
        <taxon>Multicrustacea</taxon>
        <taxon>Malacostraca</taxon>
        <taxon>Eumalacostraca</taxon>
        <taxon>Eucarida</taxon>
        <taxon>Decapoda</taxon>
        <taxon>Pleocyemata</taxon>
        <taxon>Brachyura</taxon>
        <taxon>Eubrachyura</taxon>
        <taxon>Portunoidea</taxon>
        <taxon>Portunidae</taxon>
        <taxon>Portuninae</taxon>
        <taxon>Portunus</taxon>
    </lineage>
</organism>
<evidence type="ECO:0000256" key="1">
    <source>
        <dbReference type="SAM" id="MobiDB-lite"/>
    </source>
</evidence>
<keyword evidence="3" id="KW-1185">Reference proteome</keyword>
<sequence>MRGGKDEKEEEEIRSLHQVTVRTEISGEVMREQDDNRGYSWDKKVDDKDVGFGGGVGFHTRKRRRRQQEALNES</sequence>